<dbReference type="PANTHER" id="PTHR47840">
    <property type="entry name" value="ZN(II)2CYS6 TRANSCRIPTION FACTOR (EUROFUNG)-RELATED"/>
    <property type="match status" value="1"/>
</dbReference>
<accession>A0A8H5U9S4</accession>
<proteinExistence type="predicted"/>
<dbReference type="Proteomes" id="UP000562682">
    <property type="component" value="Unassembled WGS sequence"/>
</dbReference>
<comment type="caution">
    <text evidence="3">The sequence shown here is derived from an EMBL/GenBank/DDBJ whole genome shotgun (WGS) entry which is preliminary data.</text>
</comment>
<reference evidence="3 4" key="1">
    <citation type="submission" date="2020-05" db="EMBL/GenBank/DDBJ databases">
        <title>Identification and distribution of gene clusters putatively required for synthesis of sphingolipid metabolism inhibitors in phylogenetically diverse species of the filamentous fungus Fusarium.</title>
        <authorList>
            <person name="Kim H.-S."/>
            <person name="Busman M."/>
            <person name="Brown D.W."/>
            <person name="Divon H."/>
            <person name="Uhlig S."/>
            <person name="Proctor R.H."/>
        </authorList>
    </citation>
    <scope>NUCLEOTIDE SEQUENCE [LARGE SCALE GENOMIC DNA]</scope>
    <source>
        <strain evidence="3 4">NRRL 25311</strain>
    </source>
</reference>
<keyword evidence="1" id="KW-0539">Nucleus</keyword>
<dbReference type="Gene3D" id="4.10.240.10">
    <property type="entry name" value="Zn(2)-C6 fungal-type DNA-binding domain"/>
    <property type="match status" value="1"/>
</dbReference>
<dbReference type="SMART" id="SM00066">
    <property type="entry name" value="GAL4"/>
    <property type="match status" value="1"/>
</dbReference>
<dbReference type="CDD" id="cd00067">
    <property type="entry name" value="GAL4"/>
    <property type="match status" value="1"/>
</dbReference>
<dbReference type="InterPro" id="IPR001138">
    <property type="entry name" value="Zn2Cys6_DnaBD"/>
</dbReference>
<name>A0A8H5U9S4_9HYPO</name>
<dbReference type="CDD" id="cd12148">
    <property type="entry name" value="fungal_TF_MHR"/>
    <property type="match status" value="1"/>
</dbReference>
<organism evidence="3 4">
    <name type="scientific">Fusarium denticulatum</name>
    <dbReference type="NCBI Taxonomy" id="48507"/>
    <lineage>
        <taxon>Eukaryota</taxon>
        <taxon>Fungi</taxon>
        <taxon>Dikarya</taxon>
        <taxon>Ascomycota</taxon>
        <taxon>Pezizomycotina</taxon>
        <taxon>Sordariomycetes</taxon>
        <taxon>Hypocreomycetidae</taxon>
        <taxon>Hypocreales</taxon>
        <taxon>Nectriaceae</taxon>
        <taxon>Fusarium</taxon>
        <taxon>Fusarium fujikuroi species complex</taxon>
    </lineage>
</organism>
<evidence type="ECO:0000259" key="2">
    <source>
        <dbReference type="PROSITE" id="PS50048"/>
    </source>
</evidence>
<dbReference type="AlphaFoldDB" id="A0A8H5U9S4"/>
<dbReference type="PANTHER" id="PTHR47840:SF3">
    <property type="entry name" value="ZN(II)2CYS6 TRANSCRIPTION FACTOR (EUROFUNG)"/>
    <property type="match status" value="1"/>
</dbReference>
<gene>
    <name evidence="3" type="ORF">FDENT_6232</name>
</gene>
<dbReference type="PROSITE" id="PS50048">
    <property type="entry name" value="ZN2_CY6_FUNGAL_2"/>
    <property type="match status" value="1"/>
</dbReference>
<keyword evidence="4" id="KW-1185">Reference proteome</keyword>
<dbReference type="GO" id="GO:0008270">
    <property type="term" value="F:zinc ion binding"/>
    <property type="evidence" value="ECO:0007669"/>
    <property type="project" value="InterPro"/>
</dbReference>
<dbReference type="EMBL" id="JAAOAK010000164">
    <property type="protein sequence ID" value="KAF5685418.1"/>
    <property type="molecule type" value="Genomic_DNA"/>
</dbReference>
<evidence type="ECO:0000313" key="3">
    <source>
        <dbReference type="EMBL" id="KAF5685418.1"/>
    </source>
</evidence>
<evidence type="ECO:0000256" key="1">
    <source>
        <dbReference type="ARBA" id="ARBA00023242"/>
    </source>
</evidence>
<feature type="domain" description="Zn(2)-C6 fungal-type" evidence="2">
    <location>
        <begin position="17"/>
        <end position="48"/>
    </location>
</feature>
<dbReference type="InterPro" id="IPR036864">
    <property type="entry name" value="Zn2-C6_fun-type_DNA-bd_sf"/>
</dbReference>
<dbReference type="GO" id="GO:0000981">
    <property type="term" value="F:DNA-binding transcription factor activity, RNA polymerase II-specific"/>
    <property type="evidence" value="ECO:0007669"/>
    <property type="project" value="InterPro"/>
</dbReference>
<dbReference type="SUPFAM" id="SSF57701">
    <property type="entry name" value="Zn2/Cys6 DNA-binding domain"/>
    <property type="match status" value="1"/>
</dbReference>
<evidence type="ECO:0000313" key="4">
    <source>
        <dbReference type="Proteomes" id="UP000562682"/>
    </source>
</evidence>
<dbReference type="PROSITE" id="PS00463">
    <property type="entry name" value="ZN2_CY6_FUNGAL_1"/>
    <property type="match status" value="1"/>
</dbReference>
<dbReference type="Pfam" id="PF00172">
    <property type="entry name" value="Zn_clus"/>
    <property type="match status" value="1"/>
</dbReference>
<sequence>MPAQQPPLFPFRKGTKSCTECRRRKIRCVRIPEDSPTCRQCVERNTSCLAQVSKFRTRQAQRLSSRSRITQLESQVSQMTKTINDIHVKLGGESILHLEQQPDQSPISDGSDDESTNSEGLIAEESSGFRSLFHNDILSSDTGQQHEQILDRRTKAMASLCERVRPAIQRLIPSKEETAEMLVVSFDWLQMLASLLPQPSAADSHQDLLARYDDMCRPDVDVVDLASWLLTVAITAQQIPQESTDMNPQSLGPRRRLHFSRAVSDAIETLVLSNDRLVSNIPGLGLGLHFVRLLMGRGDLQGAWLKLRHLIALGELMALPKAMQSARHKAANELLDEDTARRAQVWDLMCTIDRLVGLFLNLPPCTRSFSNMTSLLPVMVDGAVQTSVYLNRLVDIAGEIHSLDDPSGMLESKPGPHTAALEVAHKARALVSETPESWWTINTDDDLKPDHVVQFVHHCTVMKAYLPNVLRQETSQDCRYNRLACIDACESVAQMYQFIRRKLPSGFFSLNVFDLQAFTAVVLLLLLSHSSPLPEGHNLQINKSDLEAVVSGVLVLMEETSNKVLNSDFARRGAHTIRSLRDLLQQDESASSSTNEMTVNVPLIGKIRIRRNAQTYLNLTAQSQDSSIRVPKVAHWSPQEQVTPSICSSQLNAGIDLQNPATITSVVSDLQWDQFLWSVEETGESALDDVIFSNGFDESAIWLNMF</sequence>
<protein>
    <submittedName>
        <fullName evidence="3">C6 transcription factor</fullName>
    </submittedName>
</protein>